<dbReference type="NCBIfam" id="TIGR01552">
    <property type="entry name" value="phd_fam"/>
    <property type="match status" value="1"/>
</dbReference>
<evidence type="ECO:0000256" key="1">
    <source>
        <dbReference type="ARBA" id="ARBA00009981"/>
    </source>
</evidence>
<reference evidence="3" key="1">
    <citation type="journal article" date="2021" name="PeerJ">
        <title>Extensive microbial diversity within the chicken gut microbiome revealed by metagenomics and culture.</title>
        <authorList>
            <person name="Gilroy R."/>
            <person name="Ravi A."/>
            <person name="Getino M."/>
            <person name="Pursley I."/>
            <person name="Horton D.L."/>
            <person name="Alikhan N.F."/>
            <person name="Baker D."/>
            <person name="Gharbi K."/>
            <person name="Hall N."/>
            <person name="Watson M."/>
            <person name="Adriaenssens E.M."/>
            <person name="Foster-Nyarko E."/>
            <person name="Jarju S."/>
            <person name="Secka A."/>
            <person name="Antonio M."/>
            <person name="Oren A."/>
            <person name="Chaudhuri R.R."/>
            <person name="La Ragione R."/>
            <person name="Hildebrand F."/>
            <person name="Pallen M.J."/>
        </authorList>
    </citation>
    <scope>NUCLEOTIDE SEQUENCE</scope>
    <source>
        <strain evidence="3">6019</strain>
    </source>
</reference>
<dbReference type="InterPro" id="IPR036165">
    <property type="entry name" value="YefM-like_sf"/>
</dbReference>
<comment type="similarity">
    <text evidence="1 2">Belongs to the phD/YefM antitoxin family.</text>
</comment>
<organism evidence="3 4">
    <name type="scientific">Aliicoccus persicus</name>
    <dbReference type="NCBI Taxonomy" id="930138"/>
    <lineage>
        <taxon>Bacteria</taxon>
        <taxon>Bacillati</taxon>
        <taxon>Bacillota</taxon>
        <taxon>Bacilli</taxon>
        <taxon>Bacillales</taxon>
        <taxon>Staphylococcaceae</taxon>
        <taxon>Aliicoccus</taxon>
    </lineage>
</organism>
<gene>
    <name evidence="3" type="ORF">K8V35_02895</name>
</gene>
<dbReference type="EMBL" id="DYYI01000027">
    <property type="protein sequence ID" value="HJE19282.1"/>
    <property type="molecule type" value="Genomic_DNA"/>
</dbReference>
<sequence>MIIKSPTTARTEFYDLLEQVNTSHQPVMIHGENSDYNAVIISQKDWESIQETLFLESTGTLETVRTREKEDSGFTNIDDVVWNNL</sequence>
<evidence type="ECO:0000313" key="4">
    <source>
        <dbReference type="Proteomes" id="UP000763505"/>
    </source>
</evidence>
<comment type="function">
    <text evidence="2">Antitoxin component of a type II toxin-antitoxin (TA) system.</text>
</comment>
<dbReference type="InterPro" id="IPR006442">
    <property type="entry name" value="Antitoxin_Phd/YefM"/>
</dbReference>
<comment type="caution">
    <text evidence="3">The sequence shown here is derived from an EMBL/GenBank/DDBJ whole genome shotgun (WGS) entry which is preliminary data.</text>
</comment>
<dbReference type="AlphaFoldDB" id="A0A921B5X9"/>
<dbReference type="Gene3D" id="3.40.1620.10">
    <property type="entry name" value="YefM-like domain"/>
    <property type="match status" value="1"/>
</dbReference>
<protein>
    <recommendedName>
        <fullName evidence="2">Antitoxin</fullName>
    </recommendedName>
</protein>
<evidence type="ECO:0000256" key="2">
    <source>
        <dbReference type="RuleBase" id="RU362080"/>
    </source>
</evidence>
<evidence type="ECO:0000313" key="3">
    <source>
        <dbReference type="EMBL" id="HJE19282.1"/>
    </source>
</evidence>
<name>A0A921B5X9_9STAP</name>
<dbReference type="SUPFAM" id="SSF143120">
    <property type="entry name" value="YefM-like"/>
    <property type="match status" value="1"/>
</dbReference>
<proteinExistence type="inferred from homology"/>
<dbReference type="Pfam" id="PF02604">
    <property type="entry name" value="PhdYeFM_antitox"/>
    <property type="match status" value="1"/>
</dbReference>
<accession>A0A921B5X9</accession>
<reference evidence="3" key="2">
    <citation type="submission" date="2021-09" db="EMBL/GenBank/DDBJ databases">
        <authorList>
            <person name="Gilroy R."/>
        </authorList>
    </citation>
    <scope>NUCLEOTIDE SEQUENCE</scope>
    <source>
        <strain evidence="3">6019</strain>
    </source>
</reference>
<dbReference type="Proteomes" id="UP000763505">
    <property type="component" value="Unassembled WGS sequence"/>
</dbReference>